<feature type="transmembrane region" description="Helical" evidence="5">
    <location>
        <begin position="187"/>
        <end position="204"/>
    </location>
</feature>
<sequence length="562" mass="62040">MSSLKHEEKIGEYVASAPLSDTPYEEGEIVENSDHLHRRLGNRQIQLMAIGGTIGTALFVSIGGGLYKGGPGSLFLAYTIYACFLGLVNNCIAEMTTAYPVSGGFIRLAGHFVDDAFGFMAGYNFFIYEALLIPFEITALSTVLDFWSDDIPPWAIPLACIILYGILNVLAIKVFGEAEFWLSGGKVILIFIVFSFTFITMVGGNPQHDAYGFRNWKTNAFKEWRSEGTLGQFEGFCAALWSASFCVTGPEYISMVSAEARRPRIYIKNAFKTVYWRFALFFMGGALAVGIVLSSTDPTLTGIITGETSGSGTATASPYVIAMKNMGINGLPHLVSALLVTSIFSAGNTYTFCATRSLYGMALEGRAPKALRYCTKSGVPLVCFAIVMVFPCLAFLQVSNGSNVVLGWLINLVTAGGVINYLVMCITYIFFYRACKAQALDRNTLPYKGWFQPYSAYLGAAWMTMIVFCYGYTSFAPFSVDNFFIYYTLLLLAPVTYFGWKLIKRTRIIPALEVDLVWERPTIDAYEQTFIDPPQSFWGEMLGPLRFGKNKKSSDRQLSVSA</sequence>
<evidence type="ECO:0000256" key="5">
    <source>
        <dbReference type="SAM" id="Phobius"/>
    </source>
</evidence>
<feature type="transmembrane region" description="Helical" evidence="5">
    <location>
        <begin position="408"/>
        <end position="433"/>
    </location>
</feature>
<evidence type="ECO:0000256" key="3">
    <source>
        <dbReference type="ARBA" id="ARBA00022989"/>
    </source>
</evidence>
<evidence type="ECO:0000313" key="7">
    <source>
        <dbReference type="EMBL" id="KEQ90803.1"/>
    </source>
</evidence>
<dbReference type="EMBL" id="KL584785">
    <property type="protein sequence ID" value="KEQ90803.1"/>
    <property type="molecule type" value="Genomic_DNA"/>
</dbReference>
<dbReference type="GO" id="GO:0015171">
    <property type="term" value="F:amino acid transmembrane transporter activity"/>
    <property type="evidence" value="ECO:0007669"/>
    <property type="project" value="TreeGrafter"/>
</dbReference>
<name>A0A074XZ27_AURSE</name>
<keyword evidence="2 5" id="KW-0812">Transmembrane</keyword>
<gene>
    <name evidence="7" type="ORF">AUEXF2481DRAFT_9078</name>
</gene>
<feature type="transmembrane region" description="Helical" evidence="5">
    <location>
        <begin position="485"/>
        <end position="503"/>
    </location>
</feature>
<keyword evidence="3 5" id="KW-1133">Transmembrane helix</keyword>
<feature type="transmembrane region" description="Helical" evidence="5">
    <location>
        <begin position="274"/>
        <end position="293"/>
    </location>
</feature>
<accession>A0A074XZ27</accession>
<dbReference type="OMA" id="KTAYWRF"/>
<keyword evidence="4 5" id="KW-0472">Membrane</keyword>
<dbReference type="GO" id="GO:0016020">
    <property type="term" value="C:membrane"/>
    <property type="evidence" value="ECO:0007669"/>
    <property type="project" value="UniProtKB-SubCell"/>
</dbReference>
<dbReference type="RefSeq" id="XP_013339278.1">
    <property type="nucleotide sequence ID" value="XM_013483824.1"/>
</dbReference>
<dbReference type="STRING" id="1043005.A0A074XZ27"/>
<dbReference type="InParanoid" id="A0A074XZ27"/>
<evidence type="ECO:0000256" key="1">
    <source>
        <dbReference type="ARBA" id="ARBA00004141"/>
    </source>
</evidence>
<evidence type="ECO:0000256" key="2">
    <source>
        <dbReference type="ARBA" id="ARBA00022692"/>
    </source>
</evidence>
<dbReference type="GeneID" id="25372181"/>
<dbReference type="AlphaFoldDB" id="A0A074XZ27"/>
<dbReference type="Gene3D" id="1.20.1740.10">
    <property type="entry name" value="Amino acid/polyamine transporter I"/>
    <property type="match status" value="1"/>
</dbReference>
<evidence type="ECO:0000256" key="4">
    <source>
        <dbReference type="ARBA" id="ARBA00023136"/>
    </source>
</evidence>
<organism evidence="7 8">
    <name type="scientific">Aureobasidium subglaciale (strain EXF-2481)</name>
    <name type="common">Aureobasidium pullulans var. subglaciale</name>
    <dbReference type="NCBI Taxonomy" id="1043005"/>
    <lineage>
        <taxon>Eukaryota</taxon>
        <taxon>Fungi</taxon>
        <taxon>Dikarya</taxon>
        <taxon>Ascomycota</taxon>
        <taxon>Pezizomycotina</taxon>
        <taxon>Dothideomycetes</taxon>
        <taxon>Dothideomycetidae</taxon>
        <taxon>Dothideales</taxon>
        <taxon>Saccotheciaceae</taxon>
        <taxon>Aureobasidium</taxon>
    </lineage>
</organism>
<comment type="subcellular location">
    <subcellularLocation>
        <location evidence="1">Membrane</location>
        <topology evidence="1">Multi-pass membrane protein</topology>
    </subcellularLocation>
</comment>
<dbReference type="HOGENOM" id="CLU_007946_12_1_1"/>
<dbReference type="OrthoDB" id="10062876at2759"/>
<evidence type="ECO:0000313" key="8">
    <source>
        <dbReference type="Proteomes" id="UP000030641"/>
    </source>
</evidence>
<dbReference type="PANTHER" id="PTHR43341">
    <property type="entry name" value="AMINO ACID PERMEASE"/>
    <property type="match status" value="1"/>
</dbReference>
<proteinExistence type="predicted"/>
<dbReference type="Proteomes" id="UP000030641">
    <property type="component" value="Unassembled WGS sequence"/>
</dbReference>
<feature type="transmembrane region" description="Helical" evidence="5">
    <location>
        <begin position="154"/>
        <end position="175"/>
    </location>
</feature>
<feature type="transmembrane region" description="Helical" evidence="5">
    <location>
        <begin position="73"/>
        <end position="92"/>
    </location>
</feature>
<feature type="transmembrane region" description="Helical" evidence="5">
    <location>
        <begin position="233"/>
        <end position="253"/>
    </location>
</feature>
<feature type="transmembrane region" description="Helical" evidence="5">
    <location>
        <begin position="373"/>
        <end position="396"/>
    </location>
</feature>
<evidence type="ECO:0000259" key="6">
    <source>
        <dbReference type="Pfam" id="PF00324"/>
    </source>
</evidence>
<dbReference type="PANTHER" id="PTHR43341:SF6">
    <property type="entry name" value="AMINO ACID TRANSPORTER (EUROFUNG)"/>
    <property type="match status" value="1"/>
</dbReference>
<feature type="domain" description="Amino acid permease/ SLC12A" evidence="6">
    <location>
        <begin position="45"/>
        <end position="507"/>
    </location>
</feature>
<dbReference type="InterPro" id="IPR050524">
    <property type="entry name" value="APC_YAT"/>
</dbReference>
<protein>
    <recommendedName>
        <fullName evidence="6">Amino acid permease/ SLC12A domain-containing protein</fullName>
    </recommendedName>
</protein>
<feature type="transmembrane region" description="Helical" evidence="5">
    <location>
        <begin position="333"/>
        <end position="353"/>
    </location>
</feature>
<feature type="transmembrane region" description="Helical" evidence="5">
    <location>
        <begin position="47"/>
        <end position="67"/>
    </location>
</feature>
<dbReference type="PIRSF" id="PIRSF006060">
    <property type="entry name" value="AA_transporter"/>
    <property type="match status" value="1"/>
</dbReference>
<dbReference type="Pfam" id="PF00324">
    <property type="entry name" value="AA_permease"/>
    <property type="match status" value="1"/>
</dbReference>
<feature type="transmembrane region" description="Helical" evidence="5">
    <location>
        <begin position="112"/>
        <end position="134"/>
    </location>
</feature>
<dbReference type="InterPro" id="IPR004841">
    <property type="entry name" value="AA-permease/SLC12A_dom"/>
</dbReference>
<keyword evidence="8" id="KW-1185">Reference proteome</keyword>
<reference evidence="7 8" key="1">
    <citation type="journal article" date="2014" name="BMC Genomics">
        <title>Genome sequencing of four Aureobasidium pullulans varieties: biotechnological potential, stress tolerance, and description of new species.</title>
        <authorList>
            <person name="Gostin Ar C."/>
            <person name="Ohm R.A."/>
            <person name="Kogej T."/>
            <person name="Sonjak S."/>
            <person name="Turk M."/>
            <person name="Zajc J."/>
            <person name="Zalar P."/>
            <person name="Grube M."/>
            <person name="Sun H."/>
            <person name="Han J."/>
            <person name="Sharma A."/>
            <person name="Chiniquy J."/>
            <person name="Ngan C.Y."/>
            <person name="Lipzen A."/>
            <person name="Barry K."/>
            <person name="Grigoriev I.V."/>
            <person name="Gunde-Cimerman N."/>
        </authorList>
    </citation>
    <scope>NUCLEOTIDE SEQUENCE [LARGE SCALE GENOMIC DNA]</scope>
    <source>
        <strain evidence="7 8">EXF-2481</strain>
    </source>
</reference>
<feature type="transmembrane region" description="Helical" evidence="5">
    <location>
        <begin position="454"/>
        <end position="473"/>
    </location>
</feature>